<dbReference type="InterPro" id="IPR000297">
    <property type="entry name" value="PPIase_PpiC"/>
</dbReference>
<comment type="caution">
    <text evidence="8">The sequence shown here is derived from an EMBL/GenBank/DDBJ whole genome shotgun (WGS) entry which is preliminary data.</text>
</comment>
<protein>
    <recommendedName>
        <fullName evidence="1">Parvulin-like PPIase</fullName>
    </recommendedName>
    <alternativeName>
        <fullName evidence="3">Peptidyl-prolyl cis-trans isomerase plp</fullName>
    </alternativeName>
    <alternativeName>
        <fullName evidence="4">Rotamase plp</fullName>
    </alternativeName>
</protein>
<dbReference type="EMBL" id="RPFZ01000001">
    <property type="protein sequence ID" value="RPF70901.1"/>
    <property type="molecule type" value="Genomic_DNA"/>
</dbReference>
<keyword evidence="2 6" id="KW-0732">Signal</keyword>
<dbReference type="InterPro" id="IPR050280">
    <property type="entry name" value="OMP_Chaperone_SurA"/>
</dbReference>
<dbReference type="Proteomes" id="UP000275232">
    <property type="component" value="Unassembled WGS sequence"/>
</dbReference>
<dbReference type="InterPro" id="IPR027304">
    <property type="entry name" value="Trigger_fact/SurA_dom_sf"/>
</dbReference>
<dbReference type="OrthoDB" id="9791746at2"/>
<dbReference type="PANTHER" id="PTHR47637:SF1">
    <property type="entry name" value="CHAPERONE SURA"/>
    <property type="match status" value="1"/>
</dbReference>
<evidence type="ECO:0000313" key="8">
    <source>
        <dbReference type="EMBL" id="RPF70901.1"/>
    </source>
</evidence>
<dbReference type="Gene3D" id="3.10.50.40">
    <property type="match status" value="1"/>
</dbReference>
<feature type="signal peptide" evidence="6">
    <location>
        <begin position="1"/>
        <end position="38"/>
    </location>
</feature>
<evidence type="ECO:0000256" key="2">
    <source>
        <dbReference type="ARBA" id="ARBA00022729"/>
    </source>
</evidence>
<keyword evidence="5" id="KW-0697">Rotamase</keyword>
<feature type="domain" description="PpiC" evidence="7">
    <location>
        <begin position="209"/>
        <end position="307"/>
    </location>
</feature>
<keyword evidence="9" id="KW-1185">Reference proteome</keyword>
<dbReference type="Pfam" id="PF00639">
    <property type="entry name" value="Rotamase"/>
    <property type="match status" value="1"/>
</dbReference>
<evidence type="ECO:0000256" key="6">
    <source>
        <dbReference type="SAM" id="SignalP"/>
    </source>
</evidence>
<evidence type="ECO:0000256" key="1">
    <source>
        <dbReference type="ARBA" id="ARBA00018370"/>
    </source>
</evidence>
<evidence type="ECO:0000259" key="7">
    <source>
        <dbReference type="PROSITE" id="PS50198"/>
    </source>
</evidence>
<dbReference type="SUPFAM" id="SSF54534">
    <property type="entry name" value="FKBP-like"/>
    <property type="match status" value="2"/>
</dbReference>
<keyword evidence="5 8" id="KW-0413">Isomerase</keyword>
<feature type="chain" id="PRO_5018336144" description="Parvulin-like PPIase" evidence="6">
    <location>
        <begin position="39"/>
        <end position="459"/>
    </location>
</feature>
<dbReference type="SUPFAM" id="SSF109998">
    <property type="entry name" value="Triger factor/SurA peptide-binding domain-like"/>
    <property type="match status" value="1"/>
</dbReference>
<evidence type="ECO:0000313" key="9">
    <source>
        <dbReference type="Proteomes" id="UP000275232"/>
    </source>
</evidence>
<sequence length="459" mass="50393">MKQIRVHDVRFFAKTTLQLGLVSLVSGALCATPVLAQAAVSSSDAFNFPEDISFIARQDNPNDRSATARVNGNIITGTEIDDRVALILSAQPDVQLSQEDMQGLRLQVLRNLIDETLQVQEAAAQDMPVTEEEVKSAYERFAREGRGMSPEELDAYLRSVGSSPNSIKRQIQGELAWDRLLRRNVAPFVNVSEGEVTELKERLEASRGTTEYRLGEIFLAATPANSEQVLANAQQIVQQLREGGSFVAYARQYSQASSAIVGGDLGWIRLEQLQNAQLETAAAQMSPGQLVGPLQIPGGYSILLMIDQRQIGMADPRDAVLSLKQISIDWPEGLSDAEIEQRGNAFMQEVQSFQGCGDADARAAALGATTVDNDEIAVRALPEQLQPILLNLNVGQTTPPFGVLEEGIRVLMLCGRDDPAEAVGPTTDQLMAQMEDERINRRAQRYLRDLRRDAVIEYN</sequence>
<dbReference type="PROSITE" id="PS50198">
    <property type="entry name" value="PPIC_PPIASE_2"/>
    <property type="match status" value="1"/>
</dbReference>
<evidence type="ECO:0000256" key="5">
    <source>
        <dbReference type="PROSITE-ProRule" id="PRU00278"/>
    </source>
</evidence>
<reference evidence="8 9" key="1">
    <citation type="submission" date="2018-11" db="EMBL/GenBank/DDBJ databases">
        <title>Erythrobacter spongiae sp. nov., isolated from a marine sponge.</title>
        <authorList>
            <person name="Zhuang L."/>
            <person name="Luo L."/>
        </authorList>
    </citation>
    <scope>NUCLEOTIDE SEQUENCE [LARGE SCALE GENOMIC DNA]</scope>
    <source>
        <strain evidence="8 9">HN-E23</strain>
    </source>
</reference>
<evidence type="ECO:0000256" key="3">
    <source>
        <dbReference type="ARBA" id="ARBA00030642"/>
    </source>
</evidence>
<gene>
    <name evidence="8" type="ORF">EG799_04145</name>
</gene>
<dbReference type="Pfam" id="PF13624">
    <property type="entry name" value="SurA_N_3"/>
    <property type="match status" value="1"/>
</dbReference>
<organism evidence="8 9">
    <name type="scientific">Aurantiacibacter spongiae</name>
    <dbReference type="NCBI Taxonomy" id="2488860"/>
    <lineage>
        <taxon>Bacteria</taxon>
        <taxon>Pseudomonadati</taxon>
        <taxon>Pseudomonadota</taxon>
        <taxon>Alphaproteobacteria</taxon>
        <taxon>Sphingomonadales</taxon>
        <taxon>Erythrobacteraceae</taxon>
        <taxon>Aurantiacibacter</taxon>
    </lineage>
</organism>
<dbReference type="InterPro" id="IPR046357">
    <property type="entry name" value="PPIase_dom_sf"/>
</dbReference>
<name>A0A3N5DP67_9SPHN</name>
<dbReference type="PANTHER" id="PTHR47637">
    <property type="entry name" value="CHAPERONE SURA"/>
    <property type="match status" value="1"/>
</dbReference>
<accession>A0A3N5DP67</accession>
<dbReference type="Gene3D" id="1.10.4030.10">
    <property type="entry name" value="Porin chaperone SurA, peptide-binding domain"/>
    <property type="match status" value="1"/>
</dbReference>
<evidence type="ECO:0000256" key="4">
    <source>
        <dbReference type="ARBA" id="ARBA00031484"/>
    </source>
</evidence>
<proteinExistence type="predicted"/>
<dbReference type="AlphaFoldDB" id="A0A3N5DP67"/>
<dbReference type="GO" id="GO:0003755">
    <property type="term" value="F:peptidyl-prolyl cis-trans isomerase activity"/>
    <property type="evidence" value="ECO:0007669"/>
    <property type="project" value="UniProtKB-KW"/>
</dbReference>